<comment type="caution">
    <text evidence="1">The sequence shown here is derived from an EMBL/GenBank/DDBJ whole genome shotgun (WGS) entry which is preliminary data.</text>
</comment>
<keyword evidence="2" id="KW-1185">Reference proteome</keyword>
<dbReference type="Proteomes" id="UP000297527">
    <property type="component" value="Unassembled WGS sequence"/>
</dbReference>
<accession>A0A4Z1HVZ3</accession>
<dbReference type="OrthoDB" id="428177at2759"/>
<name>A0A4Z1HVZ3_9HELO</name>
<evidence type="ECO:0000313" key="2">
    <source>
        <dbReference type="Proteomes" id="UP000297527"/>
    </source>
</evidence>
<sequence>MSINIEQTFQAGSTEDLKNSVEMFDEDDHTLDNVSESHSASEDIEYNPYLEWAVSWSDYVEEMLAEKERDLALDNGDSREDWGASLSEFDWNATPISGDSWPQSDDSWERQPMVSFADEYEARMAALDQEAENALNTGAKRSPDAPAPVILIDTLEKLDKSYPSSLGSRMELSLHLTAKAHRRRTKIGSLSQAVALVVPETFHSCP</sequence>
<evidence type="ECO:0000313" key="1">
    <source>
        <dbReference type="EMBL" id="TGO53428.1"/>
    </source>
</evidence>
<organism evidence="1 2">
    <name type="scientific">Botryotinia convoluta</name>
    <dbReference type="NCBI Taxonomy" id="54673"/>
    <lineage>
        <taxon>Eukaryota</taxon>
        <taxon>Fungi</taxon>
        <taxon>Dikarya</taxon>
        <taxon>Ascomycota</taxon>
        <taxon>Pezizomycotina</taxon>
        <taxon>Leotiomycetes</taxon>
        <taxon>Helotiales</taxon>
        <taxon>Sclerotiniaceae</taxon>
        <taxon>Botryotinia</taxon>
    </lineage>
</organism>
<protein>
    <submittedName>
        <fullName evidence="1">Uncharacterized protein</fullName>
    </submittedName>
</protein>
<proteinExistence type="predicted"/>
<dbReference type="AlphaFoldDB" id="A0A4Z1HVZ3"/>
<reference evidence="1 2" key="1">
    <citation type="submission" date="2017-12" db="EMBL/GenBank/DDBJ databases">
        <title>Comparative genomics of Botrytis spp.</title>
        <authorList>
            <person name="Valero-Jimenez C.A."/>
            <person name="Tapia P."/>
            <person name="Veloso J."/>
            <person name="Silva-Moreno E."/>
            <person name="Staats M."/>
            <person name="Valdes J.H."/>
            <person name="Van Kan J.A.L."/>
        </authorList>
    </citation>
    <scope>NUCLEOTIDE SEQUENCE [LARGE SCALE GENOMIC DNA]</scope>
    <source>
        <strain evidence="1 2">MUCL11595</strain>
    </source>
</reference>
<gene>
    <name evidence="1" type="ORF">BCON_0123g00030</name>
</gene>
<dbReference type="EMBL" id="PQXN01000123">
    <property type="protein sequence ID" value="TGO53428.1"/>
    <property type="molecule type" value="Genomic_DNA"/>
</dbReference>